<gene>
    <name evidence="6" type="ORF">FAZ69_28325</name>
</gene>
<evidence type="ECO:0000313" key="7">
    <source>
        <dbReference type="Proteomes" id="UP000305539"/>
    </source>
</evidence>
<evidence type="ECO:0000259" key="5">
    <source>
        <dbReference type="PROSITE" id="PS50931"/>
    </source>
</evidence>
<sequence length="352" mass="38160">MALYSKVLPRFATKRSKQVQEEMDLMQSIRAFTAVASVGSFTVAARHMQVGTPQVSRAIADLETHLGLRLLNRTTRSVALTAAGERYLFHCKCILDRVELAETEAAGLCAKPIGTLSLGVAPSFDRHHLAWLISGYQEHYSEVSVQVALVPRSGEMPTGQHDAVLLCDAVPQGEQLVAACLGASQSVLCASPVYLARRGVPETVNDLGGHRCLQLDTGEEAAGQWVFDGPEGPETFRFEQTPLRTDLSDVLEHAIRQGSGIGSLPVARALPALRSGTLVRVLPRYRLAARNMYVIHPPGRSGDAKTRTWVEFVKASLPARLAADQASFVSYIAESAVLSKSNTEEKIGEFNL</sequence>
<evidence type="ECO:0000256" key="3">
    <source>
        <dbReference type="ARBA" id="ARBA00023125"/>
    </source>
</evidence>
<protein>
    <submittedName>
        <fullName evidence="6">LysR family transcriptional regulator</fullName>
    </submittedName>
</protein>
<dbReference type="InterPro" id="IPR058163">
    <property type="entry name" value="LysR-type_TF_proteobact-type"/>
</dbReference>
<evidence type="ECO:0000256" key="4">
    <source>
        <dbReference type="ARBA" id="ARBA00023163"/>
    </source>
</evidence>
<dbReference type="InterPro" id="IPR005119">
    <property type="entry name" value="LysR_subst-bd"/>
</dbReference>
<dbReference type="GO" id="GO:0003700">
    <property type="term" value="F:DNA-binding transcription factor activity"/>
    <property type="evidence" value="ECO:0007669"/>
    <property type="project" value="InterPro"/>
</dbReference>
<dbReference type="GO" id="GO:0006351">
    <property type="term" value="P:DNA-templated transcription"/>
    <property type="evidence" value="ECO:0007669"/>
    <property type="project" value="TreeGrafter"/>
</dbReference>
<dbReference type="GO" id="GO:0043565">
    <property type="term" value="F:sequence-specific DNA binding"/>
    <property type="evidence" value="ECO:0007669"/>
    <property type="project" value="TreeGrafter"/>
</dbReference>
<dbReference type="InterPro" id="IPR036388">
    <property type="entry name" value="WH-like_DNA-bd_sf"/>
</dbReference>
<dbReference type="PANTHER" id="PTHR30537:SF35">
    <property type="entry name" value="TRANSCRIPTIONAL REGULATORY PROTEIN"/>
    <property type="match status" value="1"/>
</dbReference>
<evidence type="ECO:0000313" key="6">
    <source>
        <dbReference type="EMBL" id="TKC81245.1"/>
    </source>
</evidence>
<reference evidence="6 7" key="1">
    <citation type="submission" date="2019-04" db="EMBL/GenBank/DDBJ databases">
        <title>Trinickia sp. 7GSK02, isolated from subtropical forest soil.</title>
        <authorList>
            <person name="Gao Z.-H."/>
            <person name="Qiu L.-H."/>
        </authorList>
    </citation>
    <scope>NUCLEOTIDE SEQUENCE [LARGE SCALE GENOMIC DNA]</scope>
    <source>
        <strain evidence="6 7">7GSK02</strain>
    </source>
</reference>
<dbReference type="RefSeq" id="WP_136898406.1">
    <property type="nucleotide sequence ID" value="NZ_SWJE01000019.1"/>
</dbReference>
<dbReference type="Gene3D" id="1.10.10.10">
    <property type="entry name" value="Winged helix-like DNA-binding domain superfamily/Winged helix DNA-binding domain"/>
    <property type="match status" value="1"/>
</dbReference>
<evidence type="ECO:0000256" key="1">
    <source>
        <dbReference type="ARBA" id="ARBA00009437"/>
    </source>
</evidence>
<dbReference type="Gene3D" id="3.40.190.290">
    <property type="match status" value="1"/>
</dbReference>
<accession>A0A4U1HJ93</accession>
<keyword evidence="4" id="KW-0804">Transcription</keyword>
<dbReference type="CDD" id="cd08422">
    <property type="entry name" value="PBP2_CrgA_like"/>
    <property type="match status" value="1"/>
</dbReference>
<dbReference type="OrthoDB" id="9084309at2"/>
<comment type="similarity">
    <text evidence="1">Belongs to the LysR transcriptional regulatory family.</text>
</comment>
<evidence type="ECO:0000256" key="2">
    <source>
        <dbReference type="ARBA" id="ARBA00023015"/>
    </source>
</evidence>
<dbReference type="PANTHER" id="PTHR30537">
    <property type="entry name" value="HTH-TYPE TRANSCRIPTIONAL REGULATOR"/>
    <property type="match status" value="1"/>
</dbReference>
<dbReference type="SUPFAM" id="SSF46785">
    <property type="entry name" value="Winged helix' DNA-binding domain"/>
    <property type="match status" value="1"/>
</dbReference>
<dbReference type="InterPro" id="IPR000847">
    <property type="entry name" value="LysR_HTH_N"/>
</dbReference>
<feature type="domain" description="HTH lysR-type" evidence="5">
    <location>
        <begin position="24"/>
        <end position="81"/>
    </location>
</feature>
<dbReference type="SUPFAM" id="SSF53850">
    <property type="entry name" value="Periplasmic binding protein-like II"/>
    <property type="match status" value="1"/>
</dbReference>
<name>A0A4U1HJ93_9BURK</name>
<dbReference type="FunFam" id="1.10.10.10:FF:000001">
    <property type="entry name" value="LysR family transcriptional regulator"/>
    <property type="match status" value="1"/>
</dbReference>
<keyword evidence="2" id="KW-0805">Transcription regulation</keyword>
<dbReference type="Proteomes" id="UP000305539">
    <property type="component" value="Unassembled WGS sequence"/>
</dbReference>
<proteinExistence type="inferred from homology"/>
<dbReference type="PROSITE" id="PS50931">
    <property type="entry name" value="HTH_LYSR"/>
    <property type="match status" value="1"/>
</dbReference>
<dbReference type="InterPro" id="IPR036390">
    <property type="entry name" value="WH_DNA-bd_sf"/>
</dbReference>
<keyword evidence="3" id="KW-0238">DNA-binding</keyword>
<dbReference type="Pfam" id="PF03466">
    <property type="entry name" value="LysR_substrate"/>
    <property type="match status" value="1"/>
</dbReference>
<dbReference type="AlphaFoldDB" id="A0A4U1HJ93"/>
<keyword evidence="7" id="KW-1185">Reference proteome</keyword>
<dbReference type="Pfam" id="PF00126">
    <property type="entry name" value="HTH_1"/>
    <property type="match status" value="1"/>
</dbReference>
<dbReference type="EMBL" id="SWJE01000019">
    <property type="protein sequence ID" value="TKC81245.1"/>
    <property type="molecule type" value="Genomic_DNA"/>
</dbReference>
<organism evidence="6 7">
    <name type="scientific">Trinickia terrae</name>
    <dbReference type="NCBI Taxonomy" id="2571161"/>
    <lineage>
        <taxon>Bacteria</taxon>
        <taxon>Pseudomonadati</taxon>
        <taxon>Pseudomonadota</taxon>
        <taxon>Betaproteobacteria</taxon>
        <taxon>Burkholderiales</taxon>
        <taxon>Burkholderiaceae</taxon>
        <taxon>Trinickia</taxon>
    </lineage>
</organism>
<comment type="caution">
    <text evidence="6">The sequence shown here is derived from an EMBL/GenBank/DDBJ whole genome shotgun (WGS) entry which is preliminary data.</text>
</comment>